<gene>
    <name evidence="2" type="ORF">Pc09g00060</name>
    <name evidence="2" type="ORF">PCH_Pc09g00060</name>
</gene>
<dbReference type="AlphaFoldDB" id="B6GWK3"/>
<reference evidence="2 3" key="1">
    <citation type="journal article" date="2008" name="Nat. Biotechnol.">
        <title>Genome sequencing and analysis of the filamentous fungus Penicillium chrysogenum.</title>
        <authorList>
            <person name="van den Berg M.A."/>
            <person name="Albang R."/>
            <person name="Albermann K."/>
            <person name="Badger J.H."/>
            <person name="Daran J.-M."/>
            <person name="Driessen A.J.M."/>
            <person name="Garcia-Estrada C."/>
            <person name="Fedorova N.D."/>
            <person name="Harris D.M."/>
            <person name="Heijne W.H.M."/>
            <person name="Joardar V.S."/>
            <person name="Kiel J.A.K.W."/>
            <person name="Kovalchuk A."/>
            <person name="Martin J.F."/>
            <person name="Nierman W.C."/>
            <person name="Nijland J.G."/>
            <person name="Pronk J.T."/>
            <person name="Roubos J.A."/>
            <person name="van der Klei I.J."/>
            <person name="van Peij N.N.M.E."/>
            <person name="Veenhuis M."/>
            <person name="von Doehren H."/>
            <person name="Wagner C."/>
            <person name="Wortman J.R."/>
            <person name="Bovenberg R.A.L."/>
        </authorList>
    </citation>
    <scope>NUCLEOTIDE SEQUENCE [LARGE SCALE GENOMIC DNA]</scope>
    <source>
        <strain evidence="3">ATCC 28089 / DSM 1075 / NRRL 1951 / Wisconsin 54-1255</strain>
    </source>
</reference>
<evidence type="ECO:0000313" key="3">
    <source>
        <dbReference type="Proteomes" id="UP000000724"/>
    </source>
</evidence>
<dbReference type="Proteomes" id="UP000000724">
    <property type="component" value="Contig Pc00c09"/>
</dbReference>
<dbReference type="eggNOG" id="ENOG502T6FY">
    <property type="taxonomic scope" value="Eukaryota"/>
</dbReference>
<feature type="compositionally biased region" description="Basic and acidic residues" evidence="1">
    <location>
        <begin position="170"/>
        <end position="187"/>
    </location>
</feature>
<dbReference type="OrthoDB" id="2787676at2759"/>
<keyword evidence="3" id="KW-1185">Reference proteome</keyword>
<feature type="region of interest" description="Disordered" evidence="1">
    <location>
        <begin position="164"/>
        <end position="187"/>
    </location>
</feature>
<dbReference type="HOGENOM" id="CLU_1180556_0_0_1"/>
<proteinExistence type="predicted"/>
<organism evidence="2 3">
    <name type="scientific">Penicillium rubens (strain ATCC 28089 / DSM 1075 / NRRL 1951 / Wisconsin 54-1255)</name>
    <name type="common">Penicillium chrysogenum</name>
    <dbReference type="NCBI Taxonomy" id="500485"/>
    <lineage>
        <taxon>Eukaryota</taxon>
        <taxon>Fungi</taxon>
        <taxon>Dikarya</taxon>
        <taxon>Ascomycota</taxon>
        <taxon>Pezizomycotina</taxon>
        <taxon>Eurotiomycetes</taxon>
        <taxon>Eurotiomycetidae</taxon>
        <taxon>Eurotiales</taxon>
        <taxon>Aspergillaceae</taxon>
        <taxon>Penicillium</taxon>
        <taxon>Penicillium chrysogenum species complex</taxon>
    </lineage>
</organism>
<evidence type="ECO:0000256" key="1">
    <source>
        <dbReference type="SAM" id="MobiDB-lite"/>
    </source>
</evidence>
<protein>
    <submittedName>
        <fullName evidence="2">Uncharacterized protein</fullName>
    </submittedName>
</protein>
<evidence type="ECO:0000313" key="2">
    <source>
        <dbReference type="EMBL" id="CAP79253.1"/>
    </source>
</evidence>
<sequence length="235" mass="26346">MSGLKNSGKKAVDAILNPQKIDVAFQKFTRPTVGAGKTVFPTSQRDLKNIGFHFDLSDHTRQVPDNRPNAKPGATRTSHVIKWQAAAQAESKSIKDWIRKNGLHAEVQTLEIPEDATKEDASLFPSCFDYFHLCSVAEIEMSFVSYTFFHLEEKVDTAIQRASHGLGNSDHTKSGNPKDESIPAHKEGKERRVMVFRSIIFQKGHFGNSDVRPGAKKSAQYRHSISYFVTCRDIL</sequence>
<dbReference type="EMBL" id="AM920424">
    <property type="protein sequence ID" value="CAP79253.1"/>
    <property type="molecule type" value="Genomic_DNA"/>
</dbReference>
<name>B6GWK3_PENRW</name>
<dbReference type="VEuPathDB" id="FungiDB:PCH_Pc09g00060"/>
<accession>B6GWK3</accession>